<dbReference type="Proteomes" id="UP001420932">
    <property type="component" value="Unassembled WGS sequence"/>
</dbReference>
<dbReference type="InterPro" id="IPR008984">
    <property type="entry name" value="SMAD_FHA_dom_sf"/>
</dbReference>
<evidence type="ECO:0000313" key="4">
    <source>
        <dbReference type="Proteomes" id="UP001420932"/>
    </source>
</evidence>
<dbReference type="Gene3D" id="2.60.200.20">
    <property type="match status" value="1"/>
</dbReference>
<keyword evidence="4" id="KW-1185">Reference proteome</keyword>
<dbReference type="FunFam" id="2.60.200.20:FF:000063">
    <property type="entry name" value="Predicted protein"/>
    <property type="match status" value="1"/>
</dbReference>
<dbReference type="Pfam" id="PF00498">
    <property type="entry name" value="FHA"/>
    <property type="match status" value="1"/>
</dbReference>
<name>A0AAP0LM56_9MAGN</name>
<dbReference type="PROSITE" id="PS50006">
    <property type="entry name" value="FHA_DOMAIN"/>
    <property type="match status" value="1"/>
</dbReference>
<dbReference type="PANTHER" id="PTHR23308">
    <property type="entry name" value="NUCLEAR INHIBITOR OF PROTEIN PHOSPHATASE-1"/>
    <property type="match status" value="1"/>
</dbReference>
<evidence type="ECO:0000256" key="1">
    <source>
        <dbReference type="SAM" id="MobiDB-lite"/>
    </source>
</evidence>
<dbReference type="InterPro" id="IPR050923">
    <property type="entry name" value="Cell_Proc_Reg/RNA_Proc"/>
</dbReference>
<reference evidence="3 4" key="1">
    <citation type="submission" date="2024-01" db="EMBL/GenBank/DDBJ databases">
        <title>Genome assemblies of Stephania.</title>
        <authorList>
            <person name="Yang L."/>
        </authorList>
    </citation>
    <scope>NUCLEOTIDE SEQUENCE [LARGE SCALE GENOMIC DNA]</scope>
    <source>
        <strain evidence="3">YNDBR</strain>
        <tissue evidence="3">Leaf</tissue>
    </source>
</reference>
<sequence length="226" mass="23839">MEAAAAAAAAALVLQPHNKTLSRRPALIEFSWSSSICTSTLSLKRRLKVRQLSLMMRGGAVSFSSANSGDGRRLSPAAAAADTTSTHTWLLQPIGDGDSRHIGFKVAMPAAFEISSSVVIVGRLPEKADVVIPVATVSALHARIEKNKGRLLVTDLDSTNGTFIDDKRLRPGAPAAALPGNKITFGDTHLAIFLVSKLENVSLPSKPDESTASDEDNPKMVTEAAT</sequence>
<dbReference type="AlphaFoldDB" id="A0AAP0LM56"/>
<dbReference type="CDD" id="cd00060">
    <property type="entry name" value="FHA"/>
    <property type="match status" value="1"/>
</dbReference>
<dbReference type="SUPFAM" id="SSF49879">
    <property type="entry name" value="SMAD/FHA domain"/>
    <property type="match status" value="1"/>
</dbReference>
<comment type="caution">
    <text evidence="3">The sequence shown here is derived from an EMBL/GenBank/DDBJ whole genome shotgun (WGS) entry which is preliminary data.</text>
</comment>
<gene>
    <name evidence="3" type="ORF">Syun_002784</name>
</gene>
<evidence type="ECO:0000313" key="3">
    <source>
        <dbReference type="EMBL" id="KAK9170644.1"/>
    </source>
</evidence>
<organism evidence="3 4">
    <name type="scientific">Stephania yunnanensis</name>
    <dbReference type="NCBI Taxonomy" id="152371"/>
    <lineage>
        <taxon>Eukaryota</taxon>
        <taxon>Viridiplantae</taxon>
        <taxon>Streptophyta</taxon>
        <taxon>Embryophyta</taxon>
        <taxon>Tracheophyta</taxon>
        <taxon>Spermatophyta</taxon>
        <taxon>Magnoliopsida</taxon>
        <taxon>Ranunculales</taxon>
        <taxon>Menispermaceae</taxon>
        <taxon>Menispermoideae</taxon>
        <taxon>Cissampelideae</taxon>
        <taxon>Stephania</taxon>
    </lineage>
</organism>
<feature type="domain" description="FHA" evidence="2">
    <location>
        <begin position="119"/>
        <end position="169"/>
    </location>
</feature>
<proteinExistence type="predicted"/>
<protein>
    <recommendedName>
        <fullName evidence="2">FHA domain-containing protein</fullName>
    </recommendedName>
</protein>
<feature type="region of interest" description="Disordered" evidence="1">
    <location>
        <begin position="203"/>
        <end position="226"/>
    </location>
</feature>
<evidence type="ECO:0000259" key="2">
    <source>
        <dbReference type="PROSITE" id="PS50006"/>
    </source>
</evidence>
<accession>A0AAP0LM56</accession>
<dbReference type="SMART" id="SM00240">
    <property type="entry name" value="FHA"/>
    <property type="match status" value="1"/>
</dbReference>
<dbReference type="InterPro" id="IPR000253">
    <property type="entry name" value="FHA_dom"/>
</dbReference>
<dbReference type="EMBL" id="JBBNAF010000001">
    <property type="protein sequence ID" value="KAK9170644.1"/>
    <property type="molecule type" value="Genomic_DNA"/>
</dbReference>